<dbReference type="AlphaFoldDB" id="A0A852KSR9"/>
<dbReference type="InterPro" id="IPR033543">
    <property type="entry name" value="BCL2L15"/>
</dbReference>
<organism evidence="1 2">
    <name type="scientific">Urocolius indicus</name>
    <name type="common">Red-faced mousebird</name>
    <name type="synonym">Colius indicus</name>
    <dbReference type="NCBI Taxonomy" id="458196"/>
    <lineage>
        <taxon>Eukaryota</taxon>
        <taxon>Metazoa</taxon>
        <taxon>Chordata</taxon>
        <taxon>Craniata</taxon>
        <taxon>Vertebrata</taxon>
        <taxon>Euteleostomi</taxon>
        <taxon>Archelosauria</taxon>
        <taxon>Archosauria</taxon>
        <taxon>Dinosauria</taxon>
        <taxon>Saurischia</taxon>
        <taxon>Theropoda</taxon>
        <taxon>Coelurosauria</taxon>
        <taxon>Aves</taxon>
        <taxon>Neognathae</taxon>
        <taxon>Neoaves</taxon>
        <taxon>Telluraves</taxon>
        <taxon>Coraciimorphae</taxon>
        <taxon>Coliiformes</taxon>
        <taxon>Coliidae</taxon>
        <taxon>Urocolius</taxon>
    </lineage>
</organism>
<proteinExistence type="predicted"/>
<evidence type="ECO:0000313" key="1">
    <source>
        <dbReference type="EMBL" id="NXX79197.1"/>
    </source>
</evidence>
<reference evidence="1" key="1">
    <citation type="submission" date="2020-02" db="EMBL/GenBank/DDBJ databases">
        <title>Bird 10,000 Genomes (B10K) Project - Family phase.</title>
        <authorList>
            <person name="Zhang G."/>
        </authorList>
    </citation>
    <scope>NUCLEOTIDE SEQUENCE</scope>
    <source>
        <strain evidence="1">B10K-DU-030-59</strain>
    </source>
</reference>
<dbReference type="SUPFAM" id="SSF56854">
    <property type="entry name" value="Bcl-2 inhibitors of programmed cell death"/>
    <property type="match status" value="1"/>
</dbReference>
<feature type="non-terminal residue" evidence="1">
    <location>
        <position position="1"/>
    </location>
</feature>
<accession>A0A852KSR9</accession>
<evidence type="ECO:0000313" key="2">
    <source>
        <dbReference type="Proteomes" id="UP000654395"/>
    </source>
</evidence>
<dbReference type="OrthoDB" id="9950208at2759"/>
<sequence>AAMVTFEEQTACIVEALFCDLTEDDTDCRSLETDSGVVPQSGLPNTFDPVLVASCLRRIAERCNVDFERVSSQPLAEVLQGKKLRLPSRCLQTEKFGAAVESISRSWSKQNPELSYEIAFLSVSVKLLMYVVNETSFMIRPNQVTDAINGNAQVRNYIEARGGWVRM</sequence>
<name>A0A852KSR9_UROIN</name>
<gene>
    <name evidence="1" type="primary">Bcl2l15</name>
    <name evidence="1" type="ORF">UROIND_R00618</name>
</gene>
<dbReference type="Proteomes" id="UP000654395">
    <property type="component" value="Unassembled WGS sequence"/>
</dbReference>
<dbReference type="EMBL" id="WBNH01005234">
    <property type="protein sequence ID" value="NXX79197.1"/>
    <property type="molecule type" value="Genomic_DNA"/>
</dbReference>
<dbReference type="GO" id="GO:0042981">
    <property type="term" value="P:regulation of apoptotic process"/>
    <property type="evidence" value="ECO:0007669"/>
    <property type="project" value="InterPro"/>
</dbReference>
<protein>
    <submittedName>
        <fullName evidence="1">B2L15 protein</fullName>
    </submittedName>
</protein>
<keyword evidence="2" id="KW-1185">Reference proteome</keyword>
<dbReference type="PANTHER" id="PTHR36466">
    <property type="entry name" value="BCL-2-LIKE PROTEIN 15"/>
    <property type="match status" value="1"/>
</dbReference>
<dbReference type="InterPro" id="IPR036834">
    <property type="entry name" value="Bcl-2-like_sf"/>
</dbReference>
<dbReference type="PANTHER" id="PTHR36466:SF1">
    <property type="entry name" value="BCL-2-LIKE PROTEIN 15"/>
    <property type="match status" value="1"/>
</dbReference>
<feature type="non-terminal residue" evidence="1">
    <location>
        <position position="167"/>
    </location>
</feature>
<comment type="caution">
    <text evidence="1">The sequence shown here is derived from an EMBL/GenBank/DDBJ whole genome shotgun (WGS) entry which is preliminary data.</text>
</comment>